<feature type="compositionally biased region" description="Polar residues" evidence="1">
    <location>
        <begin position="707"/>
        <end position="717"/>
    </location>
</feature>
<feature type="region of interest" description="Disordered" evidence="1">
    <location>
        <begin position="289"/>
        <end position="314"/>
    </location>
</feature>
<evidence type="ECO:0000259" key="2">
    <source>
        <dbReference type="Pfam" id="PF18738"/>
    </source>
</evidence>
<feature type="compositionally biased region" description="Basic and acidic residues" evidence="1">
    <location>
        <begin position="905"/>
        <end position="915"/>
    </location>
</feature>
<name>A0ABN8QU34_9CNID</name>
<accession>A0ABN8QU34</accession>
<comment type="caution">
    <text evidence="3">The sequence shown here is derived from an EMBL/GenBank/DDBJ whole genome shotgun (WGS) entry which is preliminary data.</text>
</comment>
<dbReference type="Proteomes" id="UP001159405">
    <property type="component" value="Unassembled WGS sequence"/>
</dbReference>
<evidence type="ECO:0000313" key="3">
    <source>
        <dbReference type="EMBL" id="CAH3170131.1"/>
    </source>
</evidence>
<evidence type="ECO:0000256" key="1">
    <source>
        <dbReference type="SAM" id="MobiDB-lite"/>
    </source>
</evidence>
<dbReference type="PANTHER" id="PTHR46844">
    <property type="entry name" value="SLR5058 PROTEIN"/>
    <property type="match status" value="1"/>
</dbReference>
<dbReference type="InterPro" id="IPR041249">
    <property type="entry name" value="HEPN_DZIP3"/>
</dbReference>
<sequence length="915" mass="104211">MATGTAEEALHPTNENANFLRLTRLLMRGGLQLLRDTFNAIHSPPNLSTVLDDHTTKTALKTLKRKRVLTQTQWKYLYDPHGPGTYGESANFDISLLCLLLQEICELPEPSKGWFTFPEGTDNSCGADVVRIRHYRNTLYGHNQSMEIANADFKKLWKKIREVLLRIAGRISIAKRKEWEKEIDEFLYKPLTPDAQENVEQLRLWYKDDLKLKEMVEEIKEDVKQMKINNEQILINQEKIIMNQELLLMSINVIAAEVEGRGSSVSPYFFAAPQAQVAHMPYKNEETQIPIPPDQSSVEDTPTGPSTSTELQGSQQNHPHFWSVICSDKKLLKKVEEYLKSLGVDLHDFRQGSLIITVSCSSLEVLEALWKDYRTRHLNKVIQDTLVTAEVLEKLDLNKVELRTIISEEDYTSYKHFLNYRQGKKKMPQDQGSPPTELVAVPPSISVAMATGTSSDAEEELRPTNETKTNFQRLARLLMCGGLALLREVFDAIHPPANLPAVLGNPSTKKQLQTLRRNRVLTHPEWYSLYEPSWSGMYGKSADFDISLLFKLLRAICNLTPPATGWDNLPNRTDHTLEADLVRIKFYRNKVYGHSHSMEIKDADFEKLWMEISEVLLRIAGRISSAKRDEWKNSIERFFREPLTLDAKKGVDELRLWNLMDMDTKDKIEELGEKVKQMEIKLEQMKVKANERYMKILIVLESPKASSLQEESAQSPSGRVDTRKPLPPEQPTVKGITGLSTSTELPASQKNPVVLDFWHVVHSFKRPLELLFQYLKTKIGVDVEDHTSSSVIKVSSISFKGLKSLWKDYQNGHLNKVIQSTLVTAEVLEKLDLSEVKLRAVISEEDYWSYKDFLQYSQSGKGEGEETKPIPQVQESPATELVEGEGEETMPIPKVQGSPATELVEGVKEDEPTSP</sequence>
<feature type="domain" description="DZIP3-like HEPN" evidence="2">
    <location>
        <begin position="496"/>
        <end position="633"/>
    </location>
</feature>
<gene>
    <name evidence="3" type="ORF">PLOB_00010573</name>
</gene>
<keyword evidence="4" id="KW-1185">Reference proteome</keyword>
<dbReference type="EMBL" id="CALNXK010000154">
    <property type="protein sequence ID" value="CAH3170131.1"/>
    <property type="molecule type" value="Genomic_DNA"/>
</dbReference>
<evidence type="ECO:0000313" key="4">
    <source>
        <dbReference type="Proteomes" id="UP001159405"/>
    </source>
</evidence>
<reference evidence="3 4" key="1">
    <citation type="submission" date="2022-05" db="EMBL/GenBank/DDBJ databases">
        <authorList>
            <consortium name="Genoscope - CEA"/>
            <person name="William W."/>
        </authorList>
    </citation>
    <scope>NUCLEOTIDE SEQUENCE [LARGE SCALE GENOMIC DNA]</scope>
</reference>
<proteinExistence type="predicted"/>
<feature type="compositionally biased region" description="Polar residues" evidence="1">
    <location>
        <begin position="294"/>
        <end position="314"/>
    </location>
</feature>
<feature type="domain" description="DZIP3-like HEPN" evidence="2">
    <location>
        <begin position="45"/>
        <end position="197"/>
    </location>
</feature>
<feature type="region of interest" description="Disordered" evidence="1">
    <location>
        <begin position="859"/>
        <end position="915"/>
    </location>
</feature>
<feature type="region of interest" description="Disordered" evidence="1">
    <location>
        <begin position="707"/>
        <end position="744"/>
    </location>
</feature>
<protein>
    <recommendedName>
        <fullName evidence="2">DZIP3-like HEPN domain-containing protein</fullName>
    </recommendedName>
</protein>
<dbReference type="Pfam" id="PF18738">
    <property type="entry name" value="HEPN_DZIP3"/>
    <property type="match status" value="2"/>
</dbReference>
<organism evidence="3 4">
    <name type="scientific">Porites lobata</name>
    <dbReference type="NCBI Taxonomy" id="104759"/>
    <lineage>
        <taxon>Eukaryota</taxon>
        <taxon>Metazoa</taxon>
        <taxon>Cnidaria</taxon>
        <taxon>Anthozoa</taxon>
        <taxon>Hexacorallia</taxon>
        <taxon>Scleractinia</taxon>
        <taxon>Fungiina</taxon>
        <taxon>Poritidae</taxon>
        <taxon>Porites</taxon>
    </lineage>
</organism>
<dbReference type="PANTHER" id="PTHR46844:SF1">
    <property type="entry name" value="SLR5058 PROTEIN"/>
    <property type="match status" value="1"/>
</dbReference>